<reference evidence="6 7" key="1">
    <citation type="submission" date="2018-06" db="EMBL/GenBank/DDBJ databases">
        <title>Mucibacter soli gen. nov., sp. nov., a new member of the family Chitinophagaceae producing mucin.</title>
        <authorList>
            <person name="Kim M.-K."/>
            <person name="Park S."/>
            <person name="Kim T.-S."/>
            <person name="Joung Y."/>
            <person name="Han J.-H."/>
            <person name="Kim S.B."/>
        </authorList>
    </citation>
    <scope>NUCLEOTIDE SEQUENCE [LARGE SCALE GENOMIC DNA]</scope>
    <source>
        <strain evidence="6 7">R1-15</strain>
    </source>
</reference>
<dbReference type="SUPFAM" id="SSF56935">
    <property type="entry name" value="Porins"/>
    <property type="match status" value="1"/>
</dbReference>
<gene>
    <name evidence="6" type="ORF">DN068_13175</name>
</gene>
<dbReference type="InterPro" id="IPR036942">
    <property type="entry name" value="Beta-barrel_TonB_sf"/>
</dbReference>
<keyword evidence="6" id="KW-0675">Receptor</keyword>
<feature type="chain" id="PRO_5016115609" evidence="4">
    <location>
        <begin position="21"/>
        <end position="817"/>
    </location>
</feature>
<dbReference type="EMBL" id="QKTW01000018">
    <property type="protein sequence ID" value="PZF72306.1"/>
    <property type="molecule type" value="Genomic_DNA"/>
</dbReference>
<evidence type="ECO:0000259" key="5">
    <source>
        <dbReference type="Pfam" id="PF07715"/>
    </source>
</evidence>
<dbReference type="Proteomes" id="UP000248745">
    <property type="component" value="Unassembled WGS sequence"/>
</dbReference>
<keyword evidence="2" id="KW-0472">Membrane</keyword>
<feature type="signal peptide" evidence="4">
    <location>
        <begin position="1"/>
        <end position="20"/>
    </location>
</feature>
<dbReference type="Gene3D" id="2.60.40.1120">
    <property type="entry name" value="Carboxypeptidase-like, regulatory domain"/>
    <property type="match status" value="1"/>
</dbReference>
<accession>A0A2W2BFS2</accession>
<dbReference type="RefSeq" id="WP_110999401.1">
    <property type="nucleotide sequence ID" value="NZ_QKTW01000018.1"/>
</dbReference>
<dbReference type="OrthoDB" id="1108759at2"/>
<name>A0A2W2BFS2_9BACT</name>
<dbReference type="Pfam" id="PF07715">
    <property type="entry name" value="Plug"/>
    <property type="match status" value="1"/>
</dbReference>
<sequence length="817" mass="92140">MFQKIACLFLCVCFAVTSFAQKGMATIHGIVRDEQGNALDAATIAVQGTGVGTQSSTEGKYQLEVPAGHSITVVFSYLNYNAVKKNMQLLHGEKRTIDITLKGGSNVLQEVVKKADKRGEAGSVVLDARQADYMPSTVGGIEGMIKMLVGSNNEMTSQYSVRGGNYDENLVYVNDFEIYRPYLVRSGQQEGLSFINPDMVSGVNFSLGGFQAKYGDKMSSVLDVTYKRPKKFAATAMVSLLGAGLTLEGATKNERLSYMVSIRQKSNQYLLQSQPTKGVYNPSFTDFQGVLDYKLSEKWDLELIANYSRNRFSYVPEEMTSSFGVVNQAFQLRVFYEGNEIDQYDSKFGGLSATYHPNKNLRLKFMASGYQTDEKETFDISGEYLLGELETDIGKSNFGQIKTYLGTGVIQDHGRNYLQIGTGDVGHRGSYTMKKHFLLWGLDAAYFSINDQLHEWERRDSSGFTQPYNPNELQMATLYDSKSDFTYMRYSGFVQDNFRVSDSVDLTFSVGARFNYSTLNNEMIVSPRVQAAYKPKWKHDIVFRAAAGIYAQPPFYREMRDLQGNINTDLKAQKSMHIVAGTDYNFKWGSSPFKFTTEFYYKNLWDLVPYFYDNVRIRYYGRNDAVGYVYGGEMRLYGDLVKDAPSWVSVGLMKAAQNITDNKVTYKNAAGQDSATVAPGYIPLPSDQRVMFGMYFQDYLPRNKNFRMNLNLIYSTGLPFNAPSTYPVLNNLRLPDYKRVDIGFSALLLDGAKTDRPSHSFFRNVQSIWAGLEVFNLLGIQNTISYSWIQDQTSGKTFAVPNRLTSRLLNVKLIVKI</sequence>
<evidence type="ECO:0000256" key="4">
    <source>
        <dbReference type="SAM" id="SignalP"/>
    </source>
</evidence>
<organism evidence="6 7">
    <name type="scientific">Taibaiella soli</name>
    <dbReference type="NCBI Taxonomy" id="1649169"/>
    <lineage>
        <taxon>Bacteria</taxon>
        <taxon>Pseudomonadati</taxon>
        <taxon>Bacteroidota</taxon>
        <taxon>Chitinophagia</taxon>
        <taxon>Chitinophagales</taxon>
        <taxon>Chitinophagaceae</taxon>
        <taxon>Taibaiella</taxon>
    </lineage>
</organism>
<feature type="domain" description="TonB-dependent receptor plug" evidence="5">
    <location>
        <begin position="128"/>
        <end position="216"/>
    </location>
</feature>
<comment type="caution">
    <text evidence="6">The sequence shown here is derived from an EMBL/GenBank/DDBJ whole genome shotgun (WGS) entry which is preliminary data.</text>
</comment>
<dbReference type="InterPro" id="IPR012910">
    <property type="entry name" value="Plug_dom"/>
</dbReference>
<evidence type="ECO:0000256" key="1">
    <source>
        <dbReference type="ARBA" id="ARBA00004442"/>
    </source>
</evidence>
<comment type="subcellular location">
    <subcellularLocation>
        <location evidence="1">Cell outer membrane</location>
    </subcellularLocation>
</comment>
<dbReference type="SUPFAM" id="SSF49464">
    <property type="entry name" value="Carboxypeptidase regulatory domain-like"/>
    <property type="match status" value="1"/>
</dbReference>
<dbReference type="Gene3D" id="2.40.170.20">
    <property type="entry name" value="TonB-dependent receptor, beta-barrel domain"/>
    <property type="match status" value="1"/>
</dbReference>
<dbReference type="Gene3D" id="2.170.130.10">
    <property type="entry name" value="TonB-dependent receptor, plug domain"/>
    <property type="match status" value="1"/>
</dbReference>
<dbReference type="AlphaFoldDB" id="A0A2W2BFS2"/>
<evidence type="ECO:0000313" key="6">
    <source>
        <dbReference type="EMBL" id="PZF72306.1"/>
    </source>
</evidence>
<keyword evidence="4" id="KW-0732">Signal</keyword>
<dbReference type="Pfam" id="PF13620">
    <property type="entry name" value="CarboxypepD_reg"/>
    <property type="match status" value="1"/>
</dbReference>
<dbReference type="InterPro" id="IPR008969">
    <property type="entry name" value="CarboxyPept-like_regulatory"/>
</dbReference>
<proteinExistence type="predicted"/>
<keyword evidence="7" id="KW-1185">Reference proteome</keyword>
<evidence type="ECO:0000256" key="2">
    <source>
        <dbReference type="ARBA" id="ARBA00023136"/>
    </source>
</evidence>
<dbReference type="InterPro" id="IPR037066">
    <property type="entry name" value="Plug_dom_sf"/>
</dbReference>
<keyword evidence="3" id="KW-0998">Cell outer membrane</keyword>
<evidence type="ECO:0000256" key="3">
    <source>
        <dbReference type="ARBA" id="ARBA00023237"/>
    </source>
</evidence>
<protein>
    <submittedName>
        <fullName evidence="6">TonB-dependent receptor</fullName>
    </submittedName>
</protein>
<evidence type="ECO:0000313" key="7">
    <source>
        <dbReference type="Proteomes" id="UP000248745"/>
    </source>
</evidence>
<dbReference type="GO" id="GO:0009279">
    <property type="term" value="C:cell outer membrane"/>
    <property type="evidence" value="ECO:0007669"/>
    <property type="project" value="UniProtKB-SubCell"/>
</dbReference>